<feature type="region of interest" description="Disordered" evidence="1">
    <location>
        <begin position="1"/>
        <end position="63"/>
    </location>
</feature>
<organism evidence="2 3">
    <name type="scientific">Camelus ferus</name>
    <name type="common">Wild bactrian camel</name>
    <name type="synonym">Camelus bactrianus ferus</name>
    <dbReference type="NCBI Taxonomy" id="419612"/>
    <lineage>
        <taxon>Eukaryota</taxon>
        <taxon>Metazoa</taxon>
        <taxon>Chordata</taxon>
        <taxon>Craniata</taxon>
        <taxon>Vertebrata</taxon>
        <taxon>Euteleostomi</taxon>
        <taxon>Mammalia</taxon>
        <taxon>Eutheria</taxon>
        <taxon>Laurasiatheria</taxon>
        <taxon>Artiodactyla</taxon>
        <taxon>Tylopoda</taxon>
        <taxon>Camelidae</taxon>
        <taxon>Camelus</taxon>
    </lineage>
</organism>
<proteinExistence type="predicted"/>
<evidence type="ECO:0000313" key="2">
    <source>
        <dbReference type="Proteomes" id="UP000694856"/>
    </source>
</evidence>
<protein>
    <submittedName>
        <fullName evidence="3">Uncharacterized protein LOC116659723</fullName>
    </submittedName>
</protein>
<dbReference type="AlphaFoldDB" id="A0A8B8S128"/>
<feature type="compositionally biased region" description="Pro residues" evidence="1">
    <location>
        <begin position="13"/>
        <end position="23"/>
    </location>
</feature>
<reference evidence="3" key="1">
    <citation type="submission" date="2025-08" db="UniProtKB">
        <authorList>
            <consortium name="RefSeq"/>
        </authorList>
    </citation>
    <scope>IDENTIFICATION</scope>
    <source>
        <tissue evidence="3">Ear skin</tissue>
    </source>
</reference>
<gene>
    <name evidence="3" type="primary">LOC116659723</name>
</gene>
<accession>A0A8B8S128</accession>
<evidence type="ECO:0000313" key="3">
    <source>
        <dbReference type="RefSeq" id="XP_032323435.1"/>
    </source>
</evidence>
<dbReference type="RefSeq" id="XP_032323435.1">
    <property type="nucleotide sequence ID" value="XM_032467544.1"/>
</dbReference>
<dbReference type="KEGG" id="cfr:116659723"/>
<keyword evidence="2" id="KW-1185">Reference proteome</keyword>
<dbReference type="Proteomes" id="UP000694856">
    <property type="component" value="Chromosome 25"/>
</dbReference>
<name>A0A8B8S128_CAMFR</name>
<evidence type="ECO:0000256" key="1">
    <source>
        <dbReference type="SAM" id="MobiDB-lite"/>
    </source>
</evidence>
<feature type="compositionally biased region" description="Basic residues" evidence="1">
    <location>
        <begin position="25"/>
        <end position="41"/>
    </location>
</feature>
<sequence>MLPLPLPLLRLRAPPPPPPPPPSARLRRPGSRRRRRSRSRRSGPPGPGARRGRGAWPSCARLGGAPPRHVGPGECASTPAPARVTCTGAAATWSGLSCSAHLTPFTCQRPALLERLDARALPALLFICSFVPFIPPLTFHLFSSTCPPPTVAAPLPHFPQFNCKTGLGAVTQKVELRSLVTPKKWSGSALDETLVGFLKHH</sequence>
<dbReference type="GeneID" id="116659723"/>